<keyword evidence="1" id="KW-0472">Membrane</keyword>
<evidence type="ECO:0000313" key="3">
    <source>
        <dbReference type="Proteomes" id="UP001470230"/>
    </source>
</evidence>
<gene>
    <name evidence="2" type="ORF">M9Y10_017189</name>
</gene>
<protein>
    <submittedName>
        <fullName evidence="2">Uncharacterized protein</fullName>
    </submittedName>
</protein>
<reference evidence="2 3" key="1">
    <citation type="submission" date="2024-04" db="EMBL/GenBank/DDBJ databases">
        <title>Tritrichomonas musculus Genome.</title>
        <authorList>
            <person name="Alves-Ferreira E."/>
            <person name="Grigg M."/>
            <person name="Lorenzi H."/>
            <person name="Galac M."/>
        </authorList>
    </citation>
    <scope>NUCLEOTIDE SEQUENCE [LARGE SCALE GENOMIC DNA]</scope>
    <source>
        <strain evidence="2 3">EAF2021</strain>
    </source>
</reference>
<name>A0ABR2HW72_9EUKA</name>
<proteinExistence type="predicted"/>
<evidence type="ECO:0000256" key="1">
    <source>
        <dbReference type="SAM" id="Phobius"/>
    </source>
</evidence>
<dbReference type="Proteomes" id="UP001470230">
    <property type="component" value="Unassembled WGS sequence"/>
</dbReference>
<keyword evidence="3" id="KW-1185">Reference proteome</keyword>
<sequence>NICSKFADPNIERACYYLRHNWLIHRSNVDVWTFYKQDLIELNDRLNEITGTYLPLQTVYKLVDLMLELEFDAYLELLNYDVPSKLNSMADDLRSACCFSYLNFLILITILIYFCMRRR</sequence>
<evidence type="ECO:0000313" key="2">
    <source>
        <dbReference type="EMBL" id="KAK8853628.1"/>
    </source>
</evidence>
<keyword evidence="1" id="KW-0812">Transmembrane</keyword>
<keyword evidence="1" id="KW-1133">Transmembrane helix</keyword>
<feature type="transmembrane region" description="Helical" evidence="1">
    <location>
        <begin position="93"/>
        <end position="116"/>
    </location>
</feature>
<comment type="caution">
    <text evidence="2">The sequence shown here is derived from an EMBL/GenBank/DDBJ whole genome shotgun (WGS) entry which is preliminary data.</text>
</comment>
<feature type="non-terminal residue" evidence="2">
    <location>
        <position position="1"/>
    </location>
</feature>
<dbReference type="EMBL" id="JAPFFF010000022">
    <property type="protein sequence ID" value="KAK8853628.1"/>
    <property type="molecule type" value="Genomic_DNA"/>
</dbReference>
<organism evidence="2 3">
    <name type="scientific">Tritrichomonas musculus</name>
    <dbReference type="NCBI Taxonomy" id="1915356"/>
    <lineage>
        <taxon>Eukaryota</taxon>
        <taxon>Metamonada</taxon>
        <taxon>Parabasalia</taxon>
        <taxon>Tritrichomonadida</taxon>
        <taxon>Tritrichomonadidae</taxon>
        <taxon>Tritrichomonas</taxon>
    </lineage>
</organism>
<accession>A0ABR2HW72</accession>